<evidence type="ECO:0000256" key="1">
    <source>
        <dbReference type="ARBA" id="ARBA00001971"/>
    </source>
</evidence>
<reference evidence="12 13" key="1">
    <citation type="journal article" date="2014" name="Genome Announc.">
        <title>Draft genome sequence of the pathogenic fungus Scedosporium apiospermum.</title>
        <authorList>
            <person name="Vandeputte P."/>
            <person name="Ghamrawi S."/>
            <person name="Rechenmann M."/>
            <person name="Iltis A."/>
            <person name="Giraud S."/>
            <person name="Fleury M."/>
            <person name="Thornton C."/>
            <person name="Delhaes L."/>
            <person name="Meyer W."/>
            <person name="Papon N."/>
            <person name="Bouchara J.P."/>
        </authorList>
    </citation>
    <scope>NUCLEOTIDE SEQUENCE [LARGE SCALE GENOMIC DNA]</scope>
    <source>
        <strain evidence="12 13">IHEM 14462</strain>
    </source>
</reference>
<evidence type="ECO:0000256" key="11">
    <source>
        <dbReference type="SAM" id="SignalP"/>
    </source>
</evidence>
<dbReference type="Pfam" id="PF00067">
    <property type="entry name" value="p450"/>
    <property type="match status" value="1"/>
</dbReference>
<dbReference type="PANTHER" id="PTHR46206">
    <property type="entry name" value="CYTOCHROME P450"/>
    <property type="match status" value="1"/>
</dbReference>
<sequence length="494" mass="55465">MAVYVWLAAALLVAVVIIQKSHEQRIPKLDFPVVGKPGDTDFSGALLEGYQKYPNSPFIIPVSPPRVVLPMAFFQEAIHAPESQISFMKDVYDSFQGKYTHVGIPNPAIIMSIRSDLTKNIPRILALIQNESRHAFDKELGNPTEWKAIPLYAKMLRIVALLSGRVFVGLPVSREEEWIQASINYATDIGAVLRASQKWNYLIRPFVAPFLPEIRKAQNDLKIGLKWVAPLVSEIMSGRGGERSGPVKAGTKGAFISWMLNYLPEHKKTAGTVGTNQMLISFASIHTTSMTGTFSLRDEVEQVIQEDGMELDEYGNPFIRKSSFQKMWKLDSFVKESQRWNPLGFGELIPRQVVSALPPDKLTLPKGTRVTWPMWGIYNSTETTTFSPEYNVAAGNPGPEVFDGFRFARLREVPGRETKHQAVATSQESLNFGHGPHACPGRFFAIYVIKALMIDLIRHYDIRLKDGKQPNHGIDQLAKRPDFTAMLEVRKRAT</sequence>
<gene>
    <name evidence="12" type="ORF">SAPIO_CDS9812</name>
</gene>
<dbReference type="VEuPathDB" id="FungiDB:SAPIO_CDS9812"/>
<feature type="chain" id="PRO_5001775154" description="Cytochrome P450" evidence="11">
    <location>
        <begin position="24"/>
        <end position="494"/>
    </location>
</feature>
<organism evidence="12 13">
    <name type="scientific">Pseudallescheria apiosperma</name>
    <name type="common">Scedosporium apiospermum</name>
    <dbReference type="NCBI Taxonomy" id="563466"/>
    <lineage>
        <taxon>Eukaryota</taxon>
        <taxon>Fungi</taxon>
        <taxon>Dikarya</taxon>
        <taxon>Ascomycota</taxon>
        <taxon>Pezizomycotina</taxon>
        <taxon>Sordariomycetes</taxon>
        <taxon>Hypocreomycetidae</taxon>
        <taxon>Microascales</taxon>
        <taxon>Microascaceae</taxon>
        <taxon>Scedosporium</taxon>
    </lineage>
</organism>
<evidence type="ECO:0000256" key="8">
    <source>
        <dbReference type="ARBA" id="ARBA00023033"/>
    </source>
</evidence>
<dbReference type="SUPFAM" id="SSF48264">
    <property type="entry name" value="Cytochrome P450"/>
    <property type="match status" value="1"/>
</dbReference>
<proteinExistence type="inferred from homology"/>
<feature type="signal peptide" evidence="11">
    <location>
        <begin position="1"/>
        <end position="23"/>
    </location>
</feature>
<dbReference type="RefSeq" id="XP_016639624.1">
    <property type="nucleotide sequence ID" value="XM_016791114.1"/>
</dbReference>
<dbReference type="GO" id="GO:0020037">
    <property type="term" value="F:heme binding"/>
    <property type="evidence" value="ECO:0007669"/>
    <property type="project" value="InterPro"/>
</dbReference>
<accession>A0A084FXL3</accession>
<evidence type="ECO:0000256" key="4">
    <source>
        <dbReference type="ARBA" id="ARBA00022617"/>
    </source>
</evidence>
<evidence type="ECO:0000256" key="2">
    <source>
        <dbReference type="ARBA" id="ARBA00004167"/>
    </source>
</evidence>
<evidence type="ECO:0008006" key="14">
    <source>
        <dbReference type="Google" id="ProtNLM"/>
    </source>
</evidence>
<comment type="subcellular location">
    <subcellularLocation>
        <location evidence="2">Membrane</location>
        <topology evidence="2">Single-pass membrane protein</topology>
    </subcellularLocation>
</comment>
<evidence type="ECO:0000313" key="13">
    <source>
        <dbReference type="Proteomes" id="UP000028545"/>
    </source>
</evidence>
<dbReference type="CDD" id="cd11041">
    <property type="entry name" value="CYP503A1-like"/>
    <property type="match status" value="1"/>
</dbReference>
<dbReference type="Gene3D" id="1.10.630.10">
    <property type="entry name" value="Cytochrome P450"/>
    <property type="match status" value="1"/>
</dbReference>
<evidence type="ECO:0000256" key="6">
    <source>
        <dbReference type="ARBA" id="ARBA00023002"/>
    </source>
</evidence>
<keyword evidence="11" id="KW-0732">Signal</keyword>
<evidence type="ECO:0000256" key="9">
    <source>
        <dbReference type="PIRSR" id="PIRSR602403-1"/>
    </source>
</evidence>
<evidence type="ECO:0000256" key="3">
    <source>
        <dbReference type="ARBA" id="ARBA00010617"/>
    </source>
</evidence>
<dbReference type="GeneID" id="27728884"/>
<protein>
    <recommendedName>
        <fullName evidence="14">Cytochrome P450</fullName>
    </recommendedName>
</protein>
<dbReference type="InterPro" id="IPR036396">
    <property type="entry name" value="Cyt_P450_sf"/>
</dbReference>
<keyword evidence="7 9" id="KW-0408">Iron</keyword>
<dbReference type="GO" id="GO:0016705">
    <property type="term" value="F:oxidoreductase activity, acting on paired donors, with incorporation or reduction of molecular oxygen"/>
    <property type="evidence" value="ECO:0007669"/>
    <property type="project" value="InterPro"/>
</dbReference>
<keyword evidence="6 10" id="KW-0560">Oxidoreductase</keyword>
<dbReference type="GO" id="GO:0005506">
    <property type="term" value="F:iron ion binding"/>
    <property type="evidence" value="ECO:0007669"/>
    <property type="project" value="InterPro"/>
</dbReference>
<keyword evidence="5 9" id="KW-0479">Metal-binding</keyword>
<evidence type="ECO:0000256" key="5">
    <source>
        <dbReference type="ARBA" id="ARBA00022723"/>
    </source>
</evidence>
<dbReference type="OrthoDB" id="1844152at2759"/>
<dbReference type="EMBL" id="JOWA01000143">
    <property type="protein sequence ID" value="KEZ39825.1"/>
    <property type="molecule type" value="Genomic_DNA"/>
</dbReference>
<dbReference type="InterPro" id="IPR017972">
    <property type="entry name" value="Cyt_P450_CS"/>
</dbReference>
<evidence type="ECO:0000256" key="7">
    <source>
        <dbReference type="ARBA" id="ARBA00023004"/>
    </source>
</evidence>
<comment type="caution">
    <text evidence="12">The sequence shown here is derived from an EMBL/GenBank/DDBJ whole genome shotgun (WGS) entry which is preliminary data.</text>
</comment>
<comment type="cofactor">
    <cofactor evidence="1 9">
        <name>heme</name>
        <dbReference type="ChEBI" id="CHEBI:30413"/>
    </cofactor>
</comment>
<comment type="similarity">
    <text evidence="3 10">Belongs to the cytochrome P450 family.</text>
</comment>
<dbReference type="HOGENOM" id="CLU_022195_0_2_1"/>
<dbReference type="PANTHER" id="PTHR46206:SF6">
    <property type="entry name" value="CYTOCHROME P450 MONOOXYGENASE AN1598-RELATED"/>
    <property type="match status" value="1"/>
</dbReference>
<dbReference type="PRINTS" id="PR00465">
    <property type="entry name" value="EP450IV"/>
</dbReference>
<dbReference type="Proteomes" id="UP000028545">
    <property type="component" value="Unassembled WGS sequence"/>
</dbReference>
<evidence type="ECO:0000256" key="10">
    <source>
        <dbReference type="RuleBase" id="RU000461"/>
    </source>
</evidence>
<keyword evidence="4 9" id="KW-0349">Heme</keyword>
<dbReference type="InterPro" id="IPR001128">
    <property type="entry name" value="Cyt_P450"/>
</dbReference>
<dbReference type="OMA" id="NFGHGPH"/>
<dbReference type="InterPro" id="IPR002403">
    <property type="entry name" value="Cyt_P450_E_grp-IV"/>
</dbReference>
<dbReference type="PROSITE" id="PS00086">
    <property type="entry name" value="CYTOCHROME_P450"/>
    <property type="match status" value="1"/>
</dbReference>
<dbReference type="AlphaFoldDB" id="A0A084FXL3"/>
<keyword evidence="8 10" id="KW-0503">Monooxygenase</keyword>
<name>A0A084FXL3_PSEDA</name>
<feature type="binding site" description="axial binding residue" evidence="9">
    <location>
        <position position="439"/>
    </location>
    <ligand>
        <name>heme</name>
        <dbReference type="ChEBI" id="CHEBI:30413"/>
    </ligand>
    <ligandPart>
        <name>Fe</name>
        <dbReference type="ChEBI" id="CHEBI:18248"/>
    </ligandPart>
</feature>
<evidence type="ECO:0000313" key="12">
    <source>
        <dbReference type="EMBL" id="KEZ39825.1"/>
    </source>
</evidence>
<keyword evidence="13" id="KW-1185">Reference proteome</keyword>
<dbReference type="GO" id="GO:0016020">
    <property type="term" value="C:membrane"/>
    <property type="evidence" value="ECO:0007669"/>
    <property type="project" value="UniProtKB-SubCell"/>
</dbReference>
<dbReference type="GO" id="GO:0004497">
    <property type="term" value="F:monooxygenase activity"/>
    <property type="evidence" value="ECO:0007669"/>
    <property type="project" value="UniProtKB-KW"/>
</dbReference>
<dbReference type="KEGG" id="sapo:SAPIO_CDS9812"/>